<protein>
    <submittedName>
        <fullName evidence="1">Uncharacterized protein</fullName>
    </submittedName>
</protein>
<reference evidence="1 2" key="1">
    <citation type="submission" date="2019-04" db="EMBL/GenBank/DDBJ databases">
        <title>Friends and foes A comparative genomics studyof 23 Aspergillus species from section Flavi.</title>
        <authorList>
            <consortium name="DOE Joint Genome Institute"/>
            <person name="Kjaerbolling I."/>
            <person name="Vesth T."/>
            <person name="Frisvad J.C."/>
            <person name="Nybo J.L."/>
            <person name="Theobald S."/>
            <person name="Kildgaard S."/>
            <person name="Isbrandt T."/>
            <person name="Kuo A."/>
            <person name="Sato A."/>
            <person name="Lyhne E.K."/>
            <person name="Kogle M.E."/>
            <person name="Wiebenga A."/>
            <person name="Kun R.S."/>
            <person name="Lubbers R.J."/>
            <person name="Makela M.R."/>
            <person name="Barry K."/>
            <person name="Chovatia M."/>
            <person name="Clum A."/>
            <person name="Daum C."/>
            <person name="Haridas S."/>
            <person name="He G."/>
            <person name="LaButti K."/>
            <person name="Lipzen A."/>
            <person name="Mondo S."/>
            <person name="Riley R."/>
            <person name="Salamov A."/>
            <person name="Simmons B.A."/>
            <person name="Magnuson J.K."/>
            <person name="Henrissat B."/>
            <person name="Mortensen U.H."/>
            <person name="Larsen T.O."/>
            <person name="Devries R.P."/>
            <person name="Grigoriev I.V."/>
            <person name="Machida M."/>
            <person name="Baker S.E."/>
            <person name="Andersen M.R."/>
        </authorList>
    </citation>
    <scope>NUCLEOTIDE SEQUENCE [LARGE SCALE GENOMIC DNA]</scope>
    <source>
        <strain evidence="1 2">IBT 29228</strain>
    </source>
</reference>
<organism evidence="1 2">
    <name type="scientific">Aspergillus bertholletiae</name>
    <dbReference type="NCBI Taxonomy" id="1226010"/>
    <lineage>
        <taxon>Eukaryota</taxon>
        <taxon>Fungi</taxon>
        <taxon>Dikarya</taxon>
        <taxon>Ascomycota</taxon>
        <taxon>Pezizomycotina</taxon>
        <taxon>Eurotiomycetes</taxon>
        <taxon>Eurotiomycetidae</taxon>
        <taxon>Eurotiales</taxon>
        <taxon>Aspergillaceae</taxon>
        <taxon>Aspergillus</taxon>
        <taxon>Aspergillus subgen. Circumdati</taxon>
    </lineage>
</organism>
<sequence>MYFSTQPALLPCMQVPIPGPNREEISASASSIHGNDEKYVVPMLVSVAVFSL</sequence>
<dbReference type="AlphaFoldDB" id="A0A5N7BJM5"/>
<dbReference type="EMBL" id="ML736166">
    <property type="protein sequence ID" value="KAE8382012.1"/>
    <property type="molecule type" value="Genomic_DNA"/>
</dbReference>
<evidence type="ECO:0000313" key="2">
    <source>
        <dbReference type="Proteomes" id="UP000326198"/>
    </source>
</evidence>
<evidence type="ECO:0000313" key="1">
    <source>
        <dbReference type="EMBL" id="KAE8382012.1"/>
    </source>
</evidence>
<dbReference type="Proteomes" id="UP000326198">
    <property type="component" value="Unassembled WGS sequence"/>
</dbReference>
<name>A0A5N7BJM5_9EURO</name>
<accession>A0A5N7BJM5</accession>
<proteinExistence type="predicted"/>
<gene>
    <name evidence="1" type="ORF">BDV26DRAFT_254657</name>
</gene>
<keyword evidence="2" id="KW-1185">Reference proteome</keyword>